<dbReference type="GO" id="GO:0008017">
    <property type="term" value="F:microtubule binding"/>
    <property type="evidence" value="ECO:0007669"/>
    <property type="project" value="TreeGrafter"/>
</dbReference>
<evidence type="ECO:0000313" key="4">
    <source>
        <dbReference type="Proteomes" id="UP001162131"/>
    </source>
</evidence>
<dbReference type="GO" id="GO:0070652">
    <property type="term" value="C:HAUS complex"/>
    <property type="evidence" value="ECO:0007669"/>
    <property type="project" value="InterPro"/>
</dbReference>
<proteinExistence type="predicted"/>
<dbReference type="Proteomes" id="UP001162131">
    <property type="component" value="Unassembled WGS sequence"/>
</dbReference>
<dbReference type="InterPro" id="IPR028163">
    <property type="entry name" value="HAUS_6_N"/>
</dbReference>
<dbReference type="PANTHER" id="PTHR16151:SF2">
    <property type="entry name" value="HAUS AUGMIN-LIKE COMPLEX SUBUNIT 6"/>
    <property type="match status" value="1"/>
</dbReference>
<evidence type="ECO:0000313" key="3">
    <source>
        <dbReference type="EMBL" id="CAG9322052.1"/>
    </source>
</evidence>
<protein>
    <recommendedName>
        <fullName evidence="2">HAUS augmin-like complex subunit 6 N-terminal domain-containing protein</fullName>
    </recommendedName>
</protein>
<name>A0AAU9J8P2_9CILI</name>
<comment type="caution">
    <text evidence="3">The sequence shown here is derived from an EMBL/GenBank/DDBJ whole genome shotgun (WGS) entry which is preliminary data.</text>
</comment>
<feature type="domain" description="HAUS augmin-like complex subunit 6 N-terminal" evidence="2">
    <location>
        <begin position="17"/>
        <end position="232"/>
    </location>
</feature>
<evidence type="ECO:0000259" key="2">
    <source>
        <dbReference type="Pfam" id="PF14661"/>
    </source>
</evidence>
<dbReference type="GO" id="GO:1990498">
    <property type="term" value="C:mitotic spindle microtubule"/>
    <property type="evidence" value="ECO:0007669"/>
    <property type="project" value="TreeGrafter"/>
</dbReference>
<dbReference type="GO" id="GO:0051225">
    <property type="term" value="P:spindle assembly"/>
    <property type="evidence" value="ECO:0007669"/>
    <property type="project" value="InterPro"/>
</dbReference>
<keyword evidence="4" id="KW-1185">Reference proteome</keyword>
<keyword evidence="1" id="KW-0175">Coiled coil</keyword>
<evidence type="ECO:0000256" key="1">
    <source>
        <dbReference type="SAM" id="Coils"/>
    </source>
</evidence>
<gene>
    <name evidence="3" type="ORF">BSTOLATCC_MIC30434</name>
</gene>
<organism evidence="3 4">
    <name type="scientific">Blepharisma stoltei</name>
    <dbReference type="NCBI Taxonomy" id="1481888"/>
    <lineage>
        <taxon>Eukaryota</taxon>
        <taxon>Sar</taxon>
        <taxon>Alveolata</taxon>
        <taxon>Ciliophora</taxon>
        <taxon>Postciliodesmatophora</taxon>
        <taxon>Heterotrichea</taxon>
        <taxon>Heterotrichida</taxon>
        <taxon>Blepharismidae</taxon>
        <taxon>Blepharisma</taxon>
    </lineage>
</organism>
<sequence>MEPNDYDVLTPIENLTITSLKLLGYDEFDIPKDMKIQLSPELFRKANTKALESILYFLLTKLTTQDQMSSFVFCWPPRTPDMKREYKESSYRLLLDLQDSRVIPENTLLGKSVLDMAQGERVWVLLKAVSDSALSNSLKQEMSVKLPNFPLANEYILNPNNATRSTVLRMKKAMVILIKKYMTEFNAHARKVSLNQNAWVDHASKLTLMHKTLRNQLDSLKQKKIKQNPSEQLVEKLAALDRVPQIDMMKYIWKNISDIDSKSSERKGIYAVSRLSDPKYEKKVLEIKNSGKIKVENIIKTWGGELQAAAEQLASQNSDENAQGLKPFITQISKLLEHKQAHLAKLNELKGTNLQIESEIERMKKSISSYKSNLYL</sequence>
<dbReference type="EMBL" id="CAJZBQ010000030">
    <property type="protein sequence ID" value="CAG9322052.1"/>
    <property type="molecule type" value="Genomic_DNA"/>
</dbReference>
<reference evidence="3" key="1">
    <citation type="submission" date="2021-09" db="EMBL/GenBank/DDBJ databases">
        <authorList>
            <consortium name="AG Swart"/>
            <person name="Singh M."/>
            <person name="Singh A."/>
            <person name="Seah K."/>
            <person name="Emmerich C."/>
        </authorList>
    </citation>
    <scope>NUCLEOTIDE SEQUENCE</scope>
    <source>
        <strain evidence="3">ATCC30299</strain>
    </source>
</reference>
<dbReference type="Pfam" id="PF14661">
    <property type="entry name" value="HAUS6_N"/>
    <property type="match status" value="1"/>
</dbReference>
<dbReference type="PANTHER" id="PTHR16151">
    <property type="entry name" value="HAUS AUGMIN-LIKE COMPLEX SUBUNIT 6"/>
    <property type="match status" value="1"/>
</dbReference>
<dbReference type="AlphaFoldDB" id="A0AAU9J8P2"/>
<dbReference type="InterPro" id="IPR026797">
    <property type="entry name" value="HAUS_6"/>
</dbReference>
<feature type="coiled-coil region" evidence="1">
    <location>
        <begin position="346"/>
        <end position="373"/>
    </location>
</feature>
<accession>A0AAU9J8P2</accession>